<accession>A0ABQ7GA44</accession>
<gene>
    <name evidence="1" type="ORF">DUNSADRAFT_13101</name>
</gene>
<name>A0ABQ7GA44_DUNSA</name>
<proteinExistence type="predicted"/>
<evidence type="ECO:0000313" key="1">
    <source>
        <dbReference type="EMBL" id="KAF5831461.1"/>
    </source>
</evidence>
<protein>
    <submittedName>
        <fullName evidence="1">Uncharacterized protein</fullName>
    </submittedName>
</protein>
<sequence length="172" mass="18910">MCLVYALAKTSAVGFSPLPSHDIRFEKCPCNGQFASVLSALVGNRPLSSDCLLGAHADSETYAHHPCRELDHEKSRLRSELENVATRLNHVVGLKAQIKTELVKLIDDYLALKQDLRSMYSQAELTRSEALSLETQGRQAEQQVQFLHASLKALDLPAPSSIRVSKPQGGKT</sequence>
<evidence type="ECO:0000313" key="2">
    <source>
        <dbReference type="Proteomes" id="UP000815325"/>
    </source>
</evidence>
<organism evidence="1 2">
    <name type="scientific">Dunaliella salina</name>
    <name type="common">Green alga</name>
    <name type="synonym">Protococcus salinus</name>
    <dbReference type="NCBI Taxonomy" id="3046"/>
    <lineage>
        <taxon>Eukaryota</taxon>
        <taxon>Viridiplantae</taxon>
        <taxon>Chlorophyta</taxon>
        <taxon>core chlorophytes</taxon>
        <taxon>Chlorophyceae</taxon>
        <taxon>CS clade</taxon>
        <taxon>Chlamydomonadales</taxon>
        <taxon>Dunaliellaceae</taxon>
        <taxon>Dunaliella</taxon>
    </lineage>
</organism>
<comment type="caution">
    <text evidence="1">The sequence shown here is derived from an EMBL/GenBank/DDBJ whole genome shotgun (WGS) entry which is preliminary data.</text>
</comment>
<dbReference type="Proteomes" id="UP000815325">
    <property type="component" value="Unassembled WGS sequence"/>
</dbReference>
<reference evidence="1" key="1">
    <citation type="submission" date="2017-08" db="EMBL/GenBank/DDBJ databases">
        <authorList>
            <person name="Polle J.E."/>
            <person name="Barry K."/>
            <person name="Cushman J."/>
            <person name="Schmutz J."/>
            <person name="Tran D."/>
            <person name="Hathwaick L.T."/>
            <person name="Yim W.C."/>
            <person name="Jenkins J."/>
            <person name="Mckie-Krisberg Z.M."/>
            <person name="Prochnik S."/>
            <person name="Lindquist E."/>
            <person name="Dockter R.B."/>
            <person name="Adam C."/>
            <person name="Molina H."/>
            <person name="Bunkerborg J."/>
            <person name="Jin E."/>
            <person name="Buchheim M."/>
            <person name="Magnuson J."/>
        </authorList>
    </citation>
    <scope>NUCLEOTIDE SEQUENCE</scope>
    <source>
        <strain evidence="1">CCAP 19/18</strain>
    </source>
</reference>
<dbReference type="EMBL" id="MU069946">
    <property type="protein sequence ID" value="KAF5831461.1"/>
    <property type="molecule type" value="Genomic_DNA"/>
</dbReference>
<keyword evidence="2" id="KW-1185">Reference proteome</keyword>